<gene>
    <name evidence="2" type="ORF">DC3_49030</name>
</gene>
<dbReference type="EMBL" id="BJXB01000031">
    <property type="protein sequence ID" value="GEM49268.1"/>
    <property type="molecule type" value="Genomic_DNA"/>
</dbReference>
<protein>
    <submittedName>
        <fullName evidence="2">Uncharacterized protein</fullName>
    </submittedName>
</protein>
<proteinExistence type="predicted"/>
<dbReference type="Proteomes" id="UP000321306">
    <property type="component" value="Unassembled WGS sequence"/>
</dbReference>
<evidence type="ECO:0000256" key="1">
    <source>
        <dbReference type="SAM" id="MobiDB-lite"/>
    </source>
</evidence>
<organism evidence="2 3">
    <name type="scientific">Deinococcus cellulosilyticus (strain DSM 18568 / NBRC 106333 / KACC 11606 / 5516J-15)</name>
    <dbReference type="NCBI Taxonomy" id="1223518"/>
    <lineage>
        <taxon>Bacteria</taxon>
        <taxon>Thermotogati</taxon>
        <taxon>Deinococcota</taxon>
        <taxon>Deinococci</taxon>
        <taxon>Deinococcales</taxon>
        <taxon>Deinococcaceae</taxon>
        <taxon>Deinococcus</taxon>
    </lineage>
</organism>
<evidence type="ECO:0000313" key="3">
    <source>
        <dbReference type="Proteomes" id="UP000321306"/>
    </source>
</evidence>
<comment type="caution">
    <text evidence="2">The sequence shown here is derived from an EMBL/GenBank/DDBJ whole genome shotgun (WGS) entry which is preliminary data.</text>
</comment>
<evidence type="ECO:0000313" key="2">
    <source>
        <dbReference type="EMBL" id="GEM49268.1"/>
    </source>
</evidence>
<name>A0A511N9U8_DEIC1</name>
<sequence>MPDVQPGGNFANGEGLLDQEFNDVQAVGFGQGTESGGVQWDSSFPEVSLA</sequence>
<accession>A0A511N9U8</accession>
<reference evidence="2 3" key="1">
    <citation type="submission" date="2019-07" db="EMBL/GenBank/DDBJ databases">
        <title>Whole genome shotgun sequence of Deinococcus cellulosilyticus NBRC 106333.</title>
        <authorList>
            <person name="Hosoyama A."/>
            <person name="Uohara A."/>
            <person name="Ohji S."/>
            <person name="Ichikawa N."/>
        </authorList>
    </citation>
    <scope>NUCLEOTIDE SEQUENCE [LARGE SCALE GENOMIC DNA]</scope>
    <source>
        <strain evidence="2 3">NBRC 106333</strain>
    </source>
</reference>
<feature type="region of interest" description="Disordered" evidence="1">
    <location>
        <begin position="28"/>
        <end position="50"/>
    </location>
</feature>
<dbReference type="AlphaFoldDB" id="A0A511N9U8"/>
<keyword evidence="3" id="KW-1185">Reference proteome</keyword>